<evidence type="ECO:0000256" key="1">
    <source>
        <dbReference type="SAM" id="MobiDB-lite"/>
    </source>
</evidence>
<protein>
    <submittedName>
        <fullName evidence="2">Uncharacterized protein</fullName>
    </submittedName>
</protein>
<comment type="caution">
    <text evidence="2">The sequence shown here is derived from an EMBL/GenBank/DDBJ whole genome shotgun (WGS) entry which is preliminary data.</text>
</comment>
<organism evidence="2 3">
    <name type="scientific">Mycena albidolilacea</name>
    <dbReference type="NCBI Taxonomy" id="1033008"/>
    <lineage>
        <taxon>Eukaryota</taxon>
        <taxon>Fungi</taxon>
        <taxon>Dikarya</taxon>
        <taxon>Basidiomycota</taxon>
        <taxon>Agaricomycotina</taxon>
        <taxon>Agaricomycetes</taxon>
        <taxon>Agaricomycetidae</taxon>
        <taxon>Agaricales</taxon>
        <taxon>Marasmiineae</taxon>
        <taxon>Mycenaceae</taxon>
        <taxon>Mycena</taxon>
    </lineage>
</organism>
<evidence type="ECO:0000313" key="3">
    <source>
        <dbReference type="Proteomes" id="UP001218218"/>
    </source>
</evidence>
<feature type="region of interest" description="Disordered" evidence="1">
    <location>
        <begin position="196"/>
        <end position="247"/>
    </location>
</feature>
<accession>A0AAD6Z3C8</accession>
<gene>
    <name evidence="2" type="ORF">DFH08DRAFT_944869</name>
</gene>
<keyword evidence="3" id="KW-1185">Reference proteome</keyword>
<sequence>MNDIRPLTLTNRHNNPGTGGAPSIYQACLNALAHLGDHSLARHEINRTFTRSIQVDEKQNRTFIDYLKIDNQKILTAHIVGEVGSELEGTWLGAYPKNLPAHKLASGKFIANPLNDDSNAHRMVIAARCPTVAPADLQAAWKGFIAALEDVYFEDLDAADAANESYRLTPWAGRSDGDKKKAFNNLYLKLEPTYEKASNKNVREPEGPRERNRNRPSTSTSSATIQSNIPMQATTPTRQVGDTYDPDMFSEHRGNYFDHSLDIKIIQRDHRDVDNSLIPPWELEKILTEGTFFSAQVTLQTYIFSGNGVPNKIYHIYVDKLRVLDKGYSTAWQIPVPSLPAAGPSTPGKKRKERDEAADDAFQAFDAVSPKKKF</sequence>
<evidence type="ECO:0000313" key="2">
    <source>
        <dbReference type="EMBL" id="KAJ7306287.1"/>
    </source>
</evidence>
<dbReference type="AlphaFoldDB" id="A0AAD6Z3C8"/>
<reference evidence="2" key="1">
    <citation type="submission" date="2023-03" db="EMBL/GenBank/DDBJ databases">
        <title>Massive genome expansion in bonnet fungi (Mycena s.s.) driven by repeated elements and novel gene families across ecological guilds.</title>
        <authorList>
            <consortium name="Lawrence Berkeley National Laboratory"/>
            <person name="Harder C.B."/>
            <person name="Miyauchi S."/>
            <person name="Viragh M."/>
            <person name="Kuo A."/>
            <person name="Thoen E."/>
            <person name="Andreopoulos B."/>
            <person name="Lu D."/>
            <person name="Skrede I."/>
            <person name="Drula E."/>
            <person name="Henrissat B."/>
            <person name="Morin E."/>
            <person name="Kohler A."/>
            <person name="Barry K."/>
            <person name="LaButti K."/>
            <person name="Morin E."/>
            <person name="Salamov A."/>
            <person name="Lipzen A."/>
            <person name="Mereny Z."/>
            <person name="Hegedus B."/>
            <person name="Baldrian P."/>
            <person name="Stursova M."/>
            <person name="Weitz H."/>
            <person name="Taylor A."/>
            <person name="Grigoriev I.V."/>
            <person name="Nagy L.G."/>
            <person name="Martin F."/>
            <person name="Kauserud H."/>
        </authorList>
    </citation>
    <scope>NUCLEOTIDE SEQUENCE</scope>
    <source>
        <strain evidence="2">CBHHK002</strain>
    </source>
</reference>
<name>A0AAD6Z3C8_9AGAR</name>
<feature type="compositionally biased region" description="Basic and acidic residues" evidence="1">
    <location>
        <begin position="196"/>
        <end position="213"/>
    </location>
</feature>
<feature type="compositionally biased region" description="Polar residues" evidence="1">
    <location>
        <begin position="223"/>
        <end position="240"/>
    </location>
</feature>
<dbReference type="Proteomes" id="UP001218218">
    <property type="component" value="Unassembled WGS sequence"/>
</dbReference>
<dbReference type="EMBL" id="JARIHO010000093">
    <property type="protein sequence ID" value="KAJ7306287.1"/>
    <property type="molecule type" value="Genomic_DNA"/>
</dbReference>
<feature type="region of interest" description="Disordered" evidence="1">
    <location>
        <begin position="337"/>
        <end position="356"/>
    </location>
</feature>
<proteinExistence type="predicted"/>